<dbReference type="PROSITE" id="PS51257">
    <property type="entry name" value="PROKAR_LIPOPROTEIN"/>
    <property type="match status" value="1"/>
</dbReference>
<dbReference type="RefSeq" id="WP_095524282.1">
    <property type="nucleotide sequence ID" value="NZ_MDUX01000019.1"/>
</dbReference>
<keyword evidence="2" id="KW-0732">Signal</keyword>
<name>A0A272EW15_9RHOO</name>
<sequence>MSLKHSLLPALLLLSACAQTPRQDPAEIPLPVPQTQADVDEYLQRAAGLRSQASDLRDQAESRYDSEDAACFKRILVNACRDSVRVRYVEQLDQAREYEIEASRLSRAARQRQLVLTPTREAPVAGEGAQLLPVTPTTKTMPAPAGKARSATEIRTPPPAAPTPEAKARAQTEREQRAQRAEERKQREAEAAAERARRARTDAERYAEREARRKAEESGAEASAPR</sequence>
<organism evidence="4 5">
    <name type="scientific">Candidatus Dactylopiibacterium carminicum</name>
    <dbReference type="NCBI Taxonomy" id="857335"/>
    <lineage>
        <taxon>Bacteria</taxon>
        <taxon>Pseudomonadati</taxon>
        <taxon>Pseudomonadota</taxon>
        <taxon>Betaproteobacteria</taxon>
        <taxon>Rhodocyclales</taxon>
        <taxon>Rhodocyclaceae</taxon>
        <taxon>Candidatus Dactylopiibacterium</taxon>
    </lineage>
</organism>
<evidence type="ECO:0000313" key="6">
    <source>
        <dbReference type="Proteomes" id="UP000623509"/>
    </source>
</evidence>
<proteinExistence type="predicted"/>
<gene>
    <name evidence="3" type="ORF">BGI27_07480</name>
    <name evidence="4" type="ORF">CGU29_04630</name>
</gene>
<reference evidence="4 5" key="2">
    <citation type="submission" date="2017-07" db="EMBL/GenBank/DDBJ databases">
        <title>Candidatus Dactylopiibacterium carminicum, a nitrogen-fixing symbiont of the cochineal insect Dactylopius coccus and Dactylopius opuntiae (Hemiptera: Coccoidea: Dactylopiidae).</title>
        <authorList>
            <person name="Vera A."/>
        </authorList>
    </citation>
    <scope>NUCLEOTIDE SEQUENCE [LARGE SCALE GENOMIC DNA]</scope>
    <source>
        <strain evidence="4 5">NFDCM</strain>
    </source>
</reference>
<reference evidence="3 6" key="1">
    <citation type="submission" date="2016-08" db="EMBL/GenBank/DDBJ databases">
        <title>Candidatus Dactylopiibacterium carminicum genome sequence.</title>
        <authorList>
            <person name="Ramirez-Puebla S.T."/>
            <person name="Ormeno-Orrillo E."/>
            <person name="Vera-Ponce De Leon A."/>
            <person name="Luis L."/>
            <person name="Sanchez-Flores A."/>
            <person name="Monica R."/>
            <person name="Martinez-Romero E."/>
        </authorList>
    </citation>
    <scope>NUCLEOTIDE SEQUENCE [LARGE SCALE GENOMIC DNA]</scope>
    <source>
        <strain evidence="3">END1</strain>
    </source>
</reference>
<accession>A0A272EW15</accession>
<evidence type="ECO:0000256" key="2">
    <source>
        <dbReference type="SAM" id="SignalP"/>
    </source>
</evidence>
<evidence type="ECO:0000313" key="5">
    <source>
        <dbReference type="Proteomes" id="UP000216107"/>
    </source>
</evidence>
<dbReference type="EMBL" id="NMRN01000008">
    <property type="protein sequence ID" value="PAS94299.1"/>
    <property type="molecule type" value="Genomic_DNA"/>
</dbReference>
<dbReference type="OrthoDB" id="8777086at2"/>
<feature type="compositionally biased region" description="Basic and acidic residues" evidence="1">
    <location>
        <begin position="166"/>
        <end position="217"/>
    </location>
</feature>
<protein>
    <recommendedName>
        <fullName evidence="7">DUF4398 domain-containing protein</fullName>
    </recommendedName>
</protein>
<dbReference type="Proteomes" id="UP000216107">
    <property type="component" value="Unassembled WGS sequence"/>
</dbReference>
<comment type="caution">
    <text evidence="4">The sequence shown here is derived from an EMBL/GenBank/DDBJ whole genome shotgun (WGS) entry which is preliminary data.</text>
</comment>
<evidence type="ECO:0000313" key="4">
    <source>
        <dbReference type="EMBL" id="PAS94299.1"/>
    </source>
</evidence>
<evidence type="ECO:0000313" key="3">
    <source>
        <dbReference type="EMBL" id="KAF7599507.1"/>
    </source>
</evidence>
<evidence type="ECO:0000256" key="1">
    <source>
        <dbReference type="SAM" id="MobiDB-lite"/>
    </source>
</evidence>
<evidence type="ECO:0008006" key="7">
    <source>
        <dbReference type="Google" id="ProtNLM"/>
    </source>
</evidence>
<dbReference type="AlphaFoldDB" id="A0A272EW15"/>
<feature type="region of interest" description="Disordered" evidence="1">
    <location>
        <begin position="119"/>
        <end position="226"/>
    </location>
</feature>
<dbReference type="Proteomes" id="UP000623509">
    <property type="component" value="Unassembled WGS sequence"/>
</dbReference>
<dbReference type="EMBL" id="MDUX01000019">
    <property type="protein sequence ID" value="KAF7599507.1"/>
    <property type="molecule type" value="Genomic_DNA"/>
</dbReference>
<feature type="signal peptide" evidence="2">
    <location>
        <begin position="1"/>
        <end position="18"/>
    </location>
</feature>
<keyword evidence="6" id="KW-1185">Reference proteome</keyword>
<feature type="chain" id="PRO_5013193617" description="DUF4398 domain-containing protein" evidence="2">
    <location>
        <begin position="19"/>
        <end position="226"/>
    </location>
</feature>